<dbReference type="AlphaFoldDB" id="A0A3D9IRI1"/>
<name>A0A3D9IRI1_9BACL</name>
<sequence length="221" mass="24353">MTAAFKEEFENQGYVILKGLYTTEEAHRLKEEAAAILARHDVHQSGVFLGLTAESPLFKEAARTPRLAQALKEIVGDSVVFLSDKLVFKNASTDFGSPWHQDYSYWRGSHKLSVWIALDDANPANGCLRIVPGSHLSTASHDGQVTDDLGFVHRLDEKDIDPSQIVDLPASKGDAIVFHDLLLHASYPNTSGADRWALISTYKDGTQPDPDYSWAKAAFAL</sequence>
<keyword evidence="2" id="KW-1185">Reference proteome</keyword>
<reference evidence="1 2" key="1">
    <citation type="submission" date="2018-07" db="EMBL/GenBank/DDBJ databases">
        <title>Genomic Encyclopedia of Type Strains, Phase III (KMG-III): the genomes of soil and plant-associated and newly described type strains.</title>
        <authorList>
            <person name="Whitman W."/>
        </authorList>
    </citation>
    <scope>NUCLEOTIDE SEQUENCE [LARGE SCALE GENOMIC DNA]</scope>
    <source>
        <strain evidence="1 2">CECT 7287</strain>
    </source>
</reference>
<dbReference type="Gene3D" id="2.60.120.620">
    <property type="entry name" value="q2cbj1_9rhob like domain"/>
    <property type="match status" value="1"/>
</dbReference>
<organism evidence="1 2">
    <name type="scientific">Cohnella phaseoli</name>
    <dbReference type="NCBI Taxonomy" id="456490"/>
    <lineage>
        <taxon>Bacteria</taxon>
        <taxon>Bacillati</taxon>
        <taxon>Bacillota</taxon>
        <taxon>Bacilli</taxon>
        <taxon>Bacillales</taxon>
        <taxon>Paenibacillaceae</taxon>
        <taxon>Cohnella</taxon>
    </lineage>
</organism>
<keyword evidence="1" id="KW-0223">Dioxygenase</keyword>
<comment type="caution">
    <text evidence="1">The sequence shown here is derived from an EMBL/GenBank/DDBJ whole genome shotgun (WGS) entry which is preliminary data.</text>
</comment>
<dbReference type="OrthoDB" id="9791262at2"/>
<dbReference type="EMBL" id="QRDZ01000023">
    <property type="protein sequence ID" value="RED64411.1"/>
    <property type="molecule type" value="Genomic_DNA"/>
</dbReference>
<protein>
    <submittedName>
        <fullName evidence="1">Phytanoyl-CoA dioxygenase PhyH</fullName>
    </submittedName>
</protein>
<dbReference type="Proteomes" id="UP000256977">
    <property type="component" value="Unassembled WGS sequence"/>
</dbReference>
<dbReference type="SUPFAM" id="SSF51197">
    <property type="entry name" value="Clavaminate synthase-like"/>
    <property type="match status" value="1"/>
</dbReference>
<accession>A0A3D9IRI1</accession>
<evidence type="ECO:0000313" key="1">
    <source>
        <dbReference type="EMBL" id="RED64411.1"/>
    </source>
</evidence>
<dbReference type="PANTHER" id="PTHR20883:SF46">
    <property type="entry name" value="PHYTANOYL-COA HYDROXYLASE"/>
    <property type="match status" value="1"/>
</dbReference>
<dbReference type="RefSeq" id="WP_116063396.1">
    <property type="nucleotide sequence ID" value="NZ_QRDZ01000023.1"/>
</dbReference>
<dbReference type="InterPro" id="IPR008775">
    <property type="entry name" value="Phytyl_CoA_dOase-like"/>
</dbReference>
<gene>
    <name evidence="1" type="ORF">DFP98_12383</name>
</gene>
<dbReference type="Pfam" id="PF05721">
    <property type="entry name" value="PhyH"/>
    <property type="match status" value="1"/>
</dbReference>
<keyword evidence="1" id="KW-0560">Oxidoreductase</keyword>
<dbReference type="GO" id="GO:0016706">
    <property type="term" value="F:2-oxoglutarate-dependent dioxygenase activity"/>
    <property type="evidence" value="ECO:0007669"/>
    <property type="project" value="UniProtKB-ARBA"/>
</dbReference>
<dbReference type="PANTHER" id="PTHR20883">
    <property type="entry name" value="PHYTANOYL-COA DIOXYGENASE DOMAIN CONTAINING 1"/>
    <property type="match status" value="1"/>
</dbReference>
<proteinExistence type="predicted"/>
<evidence type="ECO:0000313" key="2">
    <source>
        <dbReference type="Proteomes" id="UP000256977"/>
    </source>
</evidence>
<dbReference type="GO" id="GO:0005506">
    <property type="term" value="F:iron ion binding"/>
    <property type="evidence" value="ECO:0007669"/>
    <property type="project" value="UniProtKB-ARBA"/>
</dbReference>